<evidence type="ECO:0000256" key="1">
    <source>
        <dbReference type="SAM" id="MobiDB-lite"/>
    </source>
</evidence>
<feature type="non-terminal residue" evidence="2">
    <location>
        <position position="298"/>
    </location>
</feature>
<organism evidence="2">
    <name type="scientific">marine metagenome</name>
    <dbReference type="NCBI Taxonomy" id="408172"/>
    <lineage>
        <taxon>unclassified sequences</taxon>
        <taxon>metagenomes</taxon>
        <taxon>ecological metagenomes</taxon>
    </lineage>
</organism>
<name>A0A382TW59_9ZZZZ</name>
<feature type="non-terminal residue" evidence="2">
    <location>
        <position position="1"/>
    </location>
</feature>
<accession>A0A382TW59</accession>
<evidence type="ECO:0000313" key="2">
    <source>
        <dbReference type="EMBL" id="SVD26294.1"/>
    </source>
</evidence>
<gene>
    <name evidence="2" type="ORF">METZ01_LOCUS379148</name>
</gene>
<reference evidence="2" key="1">
    <citation type="submission" date="2018-05" db="EMBL/GenBank/DDBJ databases">
        <authorList>
            <person name="Lanie J.A."/>
            <person name="Ng W.-L."/>
            <person name="Kazmierczak K.M."/>
            <person name="Andrzejewski T.M."/>
            <person name="Davidsen T.M."/>
            <person name="Wayne K.J."/>
            <person name="Tettelin H."/>
            <person name="Glass J.I."/>
            <person name="Rusch D."/>
            <person name="Podicherti R."/>
            <person name="Tsui H.-C.T."/>
            <person name="Winkler M.E."/>
        </authorList>
    </citation>
    <scope>NUCLEOTIDE SEQUENCE</scope>
</reference>
<protein>
    <submittedName>
        <fullName evidence="2">Uncharacterized protein</fullName>
    </submittedName>
</protein>
<dbReference type="AlphaFoldDB" id="A0A382TW59"/>
<sequence length="298" mass="32208">SLLCNAYWIDTDSTQECDLPKIKTATYGFNQNAAVEATLPSLPMDNFCASAKHNSSPNTYSINSASLISDGGNCGGGGCSPSGCCSSSGRQKNRWYDPQNPRRTSEKRPLSVSAPCGTTFENYNPPTVACNTVTSGIEGEEAGVWAMVDSEGRMIGEQTVSHCLGMGPGGHRYDPITFQRGGWRKDGGESCGSQYGCCHEDGLPAIFCMEDIKGPSYSKAEYEETLENGCLPFQFGGCKKFVFVKPRDKEPSAENLLPLSVITDGDETLFCQDNPGSCDDHENYFTALNVNKYNFETG</sequence>
<proteinExistence type="predicted"/>
<dbReference type="EMBL" id="UINC01139631">
    <property type="protein sequence ID" value="SVD26294.1"/>
    <property type="molecule type" value="Genomic_DNA"/>
</dbReference>
<feature type="region of interest" description="Disordered" evidence="1">
    <location>
        <begin position="84"/>
        <end position="112"/>
    </location>
</feature>